<accession>A0A0E9Y0F5</accession>
<dbReference type="EMBL" id="GBXM01000411">
    <property type="protein sequence ID" value="JAI08167.1"/>
    <property type="molecule type" value="Transcribed_RNA"/>
</dbReference>
<evidence type="ECO:0000313" key="2">
    <source>
        <dbReference type="EMBL" id="JAI08167.1"/>
    </source>
</evidence>
<reference evidence="2" key="1">
    <citation type="submission" date="2014-11" db="EMBL/GenBank/DDBJ databases">
        <authorList>
            <person name="Amaro Gonzalez C."/>
        </authorList>
    </citation>
    <scope>NUCLEOTIDE SEQUENCE</scope>
</reference>
<proteinExistence type="predicted"/>
<reference evidence="2" key="2">
    <citation type="journal article" date="2015" name="Fish Shellfish Immunol.">
        <title>Early steps in the European eel (Anguilla anguilla)-Vibrio vulnificus interaction in the gills: Role of the RtxA13 toxin.</title>
        <authorList>
            <person name="Callol A."/>
            <person name="Pajuelo D."/>
            <person name="Ebbesson L."/>
            <person name="Teles M."/>
            <person name="MacKenzie S."/>
            <person name="Amaro C."/>
        </authorList>
    </citation>
    <scope>NUCLEOTIDE SEQUENCE</scope>
</reference>
<name>A0A0E9Y0F5_ANGAN</name>
<dbReference type="AlphaFoldDB" id="A0A0E9Y0F5"/>
<evidence type="ECO:0000256" key="1">
    <source>
        <dbReference type="SAM" id="MobiDB-lite"/>
    </source>
</evidence>
<feature type="region of interest" description="Disordered" evidence="1">
    <location>
        <begin position="1"/>
        <end position="31"/>
    </location>
</feature>
<organism evidence="2">
    <name type="scientific">Anguilla anguilla</name>
    <name type="common">European freshwater eel</name>
    <name type="synonym">Muraena anguilla</name>
    <dbReference type="NCBI Taxonomy" id="7936"/>
    <lineage>
        <taxon>Eukaryota</taxon>
        <taxon>Metazoa</taxon>
        <taxon>Chordata</taxon>
        <taxon>Craniata</taxon>
        <taxon>Vertebrata</taxon>
        <taxon>Euteleostomi</taxon>
        <taxon>Actinopterygii</taxon>
        <taxon>Neopterygii</taxon>
        <taxon>Teleostei</taxon>
        <taxon>Anguilliformes</taxon>
        <taxon>Anguillidae</taxon>
        <taxon>Anguilla</taxon>
    </lineage>
</organism>
<sequence length="31" mass="3405">MWLAAQSQSSGPTTRTIFTSPALRRQGLIKT</sequence>
<protein>
    <submittedName>
        <fullName evidence="2">Uncharacterized protein</fullName>
    </submittedName>
</protein>
<feature type="compositionally biased region" description="Polar residues" evidence="1">
    <location>
        <begin position="1"/>
        <end position="19"/>
    </location>
</feature>